<keyword evidence="4" id="KW-0804">Transcription</keyword>
<dbReference type="InterPro" id="IPR008967">
    <property type="entry name" value="p53-like_TF_DNA-bd_sf"/>
</dbReference>
<dbReference type="GO" id="GO:0000981">
    <property type="term" value="F:DNA-binding transcription factor activity, RNA polymerase II-specific"/>
    <property type="evidence" value="ECO:0007669"/>
    <property type="project" value="TreeGrafter"/>
</dbReference>
<dbReference type="GO" id="GO:0045893">
    <property type="term" value="P:positive regulation of DNA-templated transcription"/>
    <property type="evidence" value="ECO:0007669"/>
    <property type="project" value="InterPro"/>
</dbReference>
<keyword evidence="5 6" id="KW-0539">Nucleus</keyword>
<dbReference type="GO" id="GO:0000978">
    <property type="term" value="F:RNA polymerase II cis-regulatory region sequence-specific DNA binding"/>
    <property type="evidence" value="ECO:0007669"/>
    <property type="project" value="InterPro"/>
</dbReference>
<feature type="region of interest" description="Disordered" evidence="7">
    <location>
        <begin position="408"/>
        <end position="578"/>
    </location>
</feature>
<evidence type="ECO:0000259" key="8">
    <source>
        <dbReference type="PROSITE" id="PS50252"/>
    </source>
</evidence>
<keyword evidence="3 6" id="KW-0238">DNA-binding</keyword>
<evidence type="ECO:0000313" key="11">
    <source>
        <dbReference type="Proteomes" id="UP000618051"/>
    </source>
</evidence>
<evidence type="ECO:0000256" key="4">
    <source>
        <dbReference type="ARBA" id="ARBA00023163"/>
    </source>
</evidence>
<protein>
    <submittedName>
        <fullName evidence="9">T-box transcription factor TBX4</fullName>
    </submittedName>
</protein>
<dbReference type="InterPro" id="IPR036960">
    <property type="entry name" value="T-box_sf"/>
</dbReference>
<evidence type="ECO:0000313" key="9">
    <source>
        <dbReference type="EMBL" id="KAG0124472.1"/>
    </source>
</evidence>
<dbReference type="FunFam" id="2.60.40.820:FF:000022">
    <property type="entry name" value="T-box transcription factor TBX2"/>
    <property type="match status" value="1"/>
</dbReference>
<evidence type="ECO:0000256" key="2">
    <source>
        <dbReference type="ARBA" id="ARBA00023015"/>
    </source>
</evidence>
<comment type="caution">
    <text evidence="9">The sequence shown here is derived from an EMBL/GenBank/DDBJ whole genome shotgun (WGS) entry which is preliminary data.</text>
</comment>
<dbReference type="Pfam" id="PF20627">
    <property type="entry name" value="TBX2-3_RD"/>
    <property type="match status" value="1"/>
</dbReference>
<dbReference type="InterPro" id="IPR018186">
    <property type="entry name" value="TF_T-box_CS"/>
</dbReference>
<evidence type="ECO:0000256" key="5">
    <source>
        <dbReference type="ARBA" id="ARBA00023242"/>
    </source>
</evidence>
<feature type="domain" description="T-box" evidence="8">
    <location>
        <begin position="824"/>
        <end position="1103"/>
    </location>
</feature>
<feature type="compositionally biased region" description="Basic and acidic residues" evidence="7">
    <location>
        <begin position="552"/>
        <end position="573"/>
    </location>
</feature>
<dbReference type="PANTHER" id="PTHR11267:SF82">
    <property type="entry name" value="T-BOX TRANSCRIPTION FACTOR TBX2"/>
    <property type="match status" value="1"/>
</dbReference>
<feature type="region of interest" description="Disordered" evidence="7">
    <location>
        <begin position="755"/>
        <end position="804"/>
    </location>
</feature>
<comment type="caution">
    <text evidence="6">Lacks conserved residue(s) required for the propagation of feature annotation.</text>
</comment>
<dbReference type="InterPro" id="IPR048387">
    <property type="entry name" value="TBX2_3_RD"/>
</dbReference>
<dbReference type="GO" id="GO:0000785">
    <property type="term" value="C:chromatin"/>
    <property type="evidence" value="ECO:0007669"/>
    <property type="project" value="TreeGrafter"/>
</dbReference>
<dbReference type="Proteomes" id="UP000618051">
    <property type="component" value="Unassembled WGS sequence"/>
</dbReference>
<dbReference type="PRINTS" id="PR00937">
    <property type="entry name" value="TBOX"/>
</dbReference>
<reference evidence="10" key="3">
    <citation type="submission" date="2022-01" db="EMBL/GenBank/DDBJ databases">
        <authorList>
            <person name="Rubenstein D.R."/>
        </authorList>
    </citation>
    <scope>NUCLEOTIDE SEQUENCE</scope>
    <source>
        <strain evidence="10">SS15</strain>
        <tissue evidence="10">Liver</tissue>
    </source>
</reference>
<feature type="compositionally biased region" description="Basic and acidic residues" evidence="7">
    <location>
        <begin position="519"/>
        <end position="538"/>
    </location>
</feature>
<dbReference type="EMBL" id="JADDUC010000024">
    <property type="protein sequence ID" value="KAG0124472.1"/>
    <property type="molecule type" value="Genomic_DNA"/>
</dbReference>
<dbReference type="InterPro" id="IPR022582">
    <property type="entry name" value="TBX2/3_TAD"/>
</dbReference>
<dbReference type="Gene3D" id="2.60.40.820">
    <property type="entry name" value="Transcription factor, T-box"/>
    <property type="match status" value="2"/>
</dbReference>
<feature type="compositionally biased region" description="Polar residues" evidence="7">
    <location>
        <begin position="764"/>
        <end position="778"/>
    </location>
</feature>
<dbReference type="CDD" id="cd20188">
    <property type="entry name" value="T-box_TBX2_3-like"/>
    <property type="match status" value="1"/>
</dbReference>
<dbReference type="PROSITE" id="PS01283">
    <property type="entry name" value="TBOX_1"/>
    <property type="match status" value="2"/>
</dbReference>
<reference evidence="9" key="1">
    <citation type="submission" date="2020-10" db="EMBL/GenBank/DDBJ databases">
        <title>Feather gene expression reveals the developmental basis of iridescence in African starlings.</title>
        <authorList>
            <person name="Rubenstein D.R."/>
        </authorList>
    </citation>
    <scope>NUCLEOTIDE SEQUENCE</scope>
    <source>
        <strain evidence="9">SS15</strain>
        <tissue evidence="9">Liver</tissue>
    </source>
</reference>
<dbReference type="FunFam" id="2.60.40.820:FF:000023">
    <property type="entry name" value="CSON002431 protein"/>
    <property type="match status" value="1"/>
</dbReference>
<name>A0A835NXE8_9PASS</name>
<dbReference type="CDD" id="cd20189">
    <property type="entry name" value="T-box_TBX4_5-like"/>
    <property type="match status" value="1"/>
</dbReference>
<evidence type="ECO:0000256" key="6">
    <source>
        <dbReference type="PROSITE-ProRule" id="PRU00201"/>
    </source>
</evidence>
<reference evidence="10 11" key="2">
    <citation type="journal article" date="2021" name="J. Hered.">
        <title>Feather Gene Expression Elucidates the Developmental Basis of Plumage Iridescence in African Starlings.</title>
        <authorList>
            <person name="Rubenstein D.R."/>
            <person name="Corvelo A."/>
            <person name="MacManes M.D."/>
            <person name="Maia R."/>
            <person name="Narzisi G."/>
            <person name="Rousaki A."/>
            <person name="Vandenabeele P."/>
            <person name="Shawkey M.D."/>
            <person name="Solomon J."/>
        </authorList>
    </citation>
    <scope>NUCLEOTIDE SEQUENCE [LARGE SCALE GENOMIC DNA]</scope>
    <source>
        <strain evidence="10">SS15</strain>
    </source>
</reference>
<feature type="non-terminal residue" evidence="9">
    <location>
        <position position="1"/>
    </location>
</feature>
<keyword evidence="2" id="KW-0805">Transcription regulation</keyword>
<dbReference type="InterPro" id="IPR001699">
    <property type="entry name" value="TF_T-box"/>
</dbReference>
<proteinExistence type="predicted"/>
<dbReference type="Pfam" id="PF12598">
    <property type="entry name" value="TBX2-3_TAD"/>
    <property type="match status" value="1"/>
</dbReference>
<dbReference type="InterPro" id="IPR046360">
    <property type="entry name" value="T-box_DNA-bd"/>
</dbReference>
<evidence type="ECO:0000313" key="10">
    <source>
        <dbReference type="EMBL" id="KAI1231747.1"/>
    </source>
</evidence>
<feature type="compositionally biased region" description="Basic and acidic residues" evidence="7">
    <location>
        <begin position="434"/>
        <end position="446"/>
    </location>
</feature>
<dbReference type="FunFam" id="2.60.40.820:FF:000014">
    <property type="entry name" value="Optomotor-blind protein"/>
    <property type="match status" value="1"/>
</dbReference>
<sequence length="1402" mass="153326">RLERVRWAGEGKKIKPNKYTHRHFCKGNPSFSPGFVDAPMRDPAFPGTAMAYHPFHAPRPADFPMSAFLAAAQPSFFPALALPPAALAKPMPDPGLAGAAEAGLHVSALGHHHQAAHLRSLKSLEPEEEVEDDPKVTLEAKELWDQFHKLGTEMVITKSGRRMFPPFKVRVSGLDKKAKYILLMDIVAADDCRYKFHNSRWMVAGKADPEMPKRMYIHPDSPATGEQWMAKPVAFHKLKLTNNISDKHGFVSSAVGQSGAPRAGTVGRSGVCPVRVCPVRGLPGAGVPDTWLGKKKKVCSFCNVAPRHKFAMARGETLLSGRRRWLGLAPAPAAPDTHPEAFNIIFFVVTILNSMHKYQPRFHIVRANDILKLPYSTFRTYVFPETDFIAVTAYQNDKITQLKIDNNPFAKGFRDTGNGRREKRKQLSLPSLRMYEEPCKPDRDGGESDASSCEPSAVRDALHSPVGALPSPLRLKGSGREEKPGADSDAEVEKVPEERPVAAASPSAEDATPRGSPRCPEDRSKERHSPEKVKDGASPREGPGEGLFGTRGLEKDKVEGRRKETDPGKKDTEGGGLGKEAFAPLMVHTDSPPHLSAGHLQSLALSGLHGQQFFSPLGAGQPLFIHPGQFAMAPGAFSAMGMGHLLASVTGGGSLENGALSSAPGAAGTATPFPFHLSQHMLASQGIPMPTFGGLFPYPYTYMAAAAAAASAMPATSAAAAGPLSRNPFLGSSRPRLRFSPYQLPVTIPPSTNLLTTGLPASLNPGSEGSKAGSSRESSPLPEVPLHKGSSQRPAASPKGSLKESLNELQNIQRLTIENIKVYLHEKELWKKFHEAGTEMIITKAGRRMFPSYKVKVTGMNPKTKYILLIDIVPADDHRYKFCDNKWMVAGKAEPAMPGRLYVHPDSPATGAHWMRQLVSFQKLKLTNNHLDPFGHVRETFCKGFGWRLILSNSNRKMRVYQESFKLSSACQSCRYLLCLGSCAFLECKFSFLTASEAKAELCRALDLATECPTATACPFSFKNGFLTSASIVFQIILNSMHKYQPRLHIVKADENNAFGSKNTAFCTHVFPETSFISVTSYQNHKITQLKIENNPFAKGFRGSDDSDLRVARLQSKEYPVISKSIMRQRLVSSHGQLSAKPDVNPLHGNHQTLQHYQYENGAHMQFAASDTQDLPLNTFTAQRDSGLFYHCLKRRESARHLDLPCKRSYLDASSSVGDDHYFRSPPPYEQQMLSPSYCGEVAPREACMYSGSGADIAAVSAVDDLPPPPPPLSCNMWTSVAPYTSYSVQTMETVPYQPFPAHFPAAPMMPRLPAMAGQGSQPPGQGPFSVYNQLGQAPGRERGPAAFPRERVHPAVCERKAPSPHLNAANEFLYSQSFSLARESSLQYHSGMGTVENWTDG</sequence>
<dbReference type="PROSITE" id="PS50252">
    <property type="entry name" value="TBOX_3"/>
    <property type="match status" value="2"/>
</dbReference>
<dbReference type="GO" id="GO:0001708">
    <property type="term" value="P:cell fate specification"/>
    <property type="evidence" value="ECO:0007669"/>
    <property type="project" value="TreeGrafter"/>
</dbReference>
<accession>A0A835NXE8</accession>
<evidence type="ECO:0000256" key="7">
    <source>
        <dbReference type="SAM" id="MobiDB-lite"/>
    </source>
</evidence>
<dbReference type="SMART" id="SM00425">
    <property type="entry name" value="TBOX"/>
    <property type="match status" value="2"/>
</dbReference>
<dbReference type="EMBL" id="JADDUC020000024">
    <property type="protein sequence ID" value="KAI1231747.1"/>
    <property type="molecule type" value="Genomic_DNA"/>
</dbReference>
<dbReference type="Pfam" id="PF00907">
    <property type="entry name" value="T-box"/>
    <property type="match status" value="4"/>
</dbReference>
<gene>
    <name evidence="10" type="ORF">IHE44_0007379</name>
    <name evidence="9" type="ORF">IHE44_006211</name>
</gene>
<evidence type="ECO:0000256" key="1">
    <source>
        <dbReference type="ARBA" id="ARBA00004123"/>
    </source>
</evidence>
<keyword evidence="11" id="KW-1185">Reference proteome</keyword>
<dbReference type="OrthoDB" id="7442607at2759"/>
<feature type="domain" description="T-box" evidence="8">
    <location>
        <begin position="138"/>
        <end position="415"/>
    </location>
</feature>
<dbReference type="SUPFAM" id="SSF49417">
    <property type="entry name" value="p53-like transcription factors"/>
    <property type="match status" value="2"/>
</dbReference>
<organism evidence="9">
    <name type="scientific">Lamprotornis superbus</name>
    <dbReference type="NCBI Taxonomy" id="245042"/>
    <lineage>
        <taxon>Eukaryota</taxon>
        <taxon>Metazoa</taxon>
        <taxon>Chordata</taxon>
        <taxon>Craniata</taxon>
        <taxon>Vertebrata</taxon>
        <taxon>Euteleostomi</taxon>
        <taxon>Archelosauria</taxon>
        <taxon>Archosauria</taxon>
        <taxon>Dinosauria</taxon>
        <taxon>Saurischia</taxon>
        <taxon>Theropoda</taxon>
        <taxon>Coelurosauria</taxon>
        <taxon>Aves</taxon>
        <taxon>Neognathae</taxon>
        <taxon>Neoaves</taxon>
        <taxon>Telluraves</taxon>
        <taxon>Australaves</taxon>
        <taxon>Passeriformes</taxon>
        <taxon>Sturnidae</taxon>
        <taxon>Lamprotornis</taxon>
    </lineage>
</organism>
<dbReference type="GO" id="GO:0005634">
    <property type="term" value="C:nucleus"/>
    <property type="evidence" value="ECO:0007669"/>
    <property type="project" value="UniProtKB-SubCell"/>
</dbReference>
<comment type="subcellular location">
    <subcellularLocation>
        <location evidence="1 6">Nucleus</location>
    </subcellularLocation>
</comment>
<dbReference type="PROSITE" id="PS01264">
    <property type="entry name" value="TBOX_2"/>
    <property type="match status" value="2"/>
</dbReference>
<feature type="compositionally biased region" description="Basic and acidic residues" evidence="7">
    <location>
        <begin position="478"/>
        <end position="500"/>
    </location>
</feature>
<dbReference type="PANTHER" id="PTHR11267">
    <property type="entry name" value="T-BOX PROTEIN-RELATED"/>
    <property type="match status" value="1"/>
</dbReference>
<evidence type="ECO:0000256" key="3">
    <source>
        <dbReference type="ARBA" id="ARBA00023125"/>
    </source>
</evidence>